<protein>
    <submittedName>
        <fullName evidence="2">Uncharacterized protein</fullName>
    </submittedName>
</protein>
<keyword evidence="1" id="KW-0732">Signal</keyword>
<feature type="signal peptide" evidence="1">
    <location>
        <begin position="1"/>
        <end position="23"/>
    </location>
</feature>
<gene>
    <name evidence="2" type="ORF">OCBIM_22013701mg</name>
</gene>
<dbReference type="AlphaFoldDB" id="A0A0L8HJW1"/>
<organism evidence="2">
    <name type="scientific">Octopus bimaculoides</name>
    <name type="common">California two-spotted octopus</name>
    <dbReference type="NCBI Taxonomy" id="37653"/>
    <lineage>
        <taxon>Eukaryota</taxon>
        <taxon>Metazoa</taxon>
        <taxon>Spiralia</taxon>
        <taxon>Lophotrochozoa</taxon>
        <taxon>Mollusca</taxon>
        <taxon>Cephalopoda</taxon>
        <taxon>Coleoidea</taxon>
        <taxon>Octopodiformes</taxon>
        <taxon>Octopoda</taxon>
        <taxon>Incirrata</taxon>
        <taxon>Octopodidae</taxon>
        <taxon>Octopus</taxon>
    </lineage>
</organism>
<evidence type="ECO:0000313" key="2">
    <source>
        <dbReference type="EMBL" id="KOF89065.1"/>
    </source>
</evidence>
<accession>A0A0L8HJW1</accession>
<evidence type="ECO:0000256" key="1">
    <source>
        <dbReference type="SAM" id="SignalP"/>
    </source>
</evidence>
<name>A0A0L8HJW1_OCTBM</name>
<dbReference type="EMBL" id="KQ418049">
    <property type="protein sequence ID" value="KOF89065.1"/>
    <property type="molecule type" value="Genomic_DNA"/>
</dbReference>
<feature type="chain" id="PRO_5005583736" evidence="1">
    <location>
        <begin position="24"/>
        <end position="61"/>
    </location>
</feature>
<reference evidence="2" key="1">
    <citation type="submission" date="2015-07" db="EMBL/GenBank/DDBJ databases">
        <title>MeaNS - Measles Nucleotide Surveillance Program.</title>
        <authorList>
            <person name="Tran T."/>
            <person name="Druce J."/>
        </authorList>
    </citation>
    <scope>NUCLEOTIDE SEQUENCE</scope>
    <source>
        <strain evidence="2">UCB-OBI-ISO-001</strain>
        <tissue evidence="2">Gonad</tissue>
    </source>
</reference>
<sequence>MMMMMIMIYIYVLPFFKSRPLNAVGHALAEPGTTPVDNVSTCHHSPIRNGKFRVVIRIYNL</sequence>
<proteinExistence type="predicted"/>